<name>A0A5C3P4F5_9APHY</name>
<dbReference type="AlphaFoldDB" id="A0A5C3P4F5"/>
<evidence type="ECO:0000313" key="1">
    <source>
        <dbReference type="EMBL" id="TFK83498.1"/>
    </source>
</evidence>
<dbReference type="EMBL" id="ML211389">
    <property type="protein sequence ID" value="TFK83498.1"/>
    <property type="molecule type" value="Genomic_DNA"/>
</dbReference>
<accession>A0A5C3P4F5</accession>
<reference evidence="1 2" key="1">
    <citation type="journal article" date="2019" name="Nat. Ecol. Evol.">
        <title>Megaphylogeny resolves global patterns of mushroom evolution.</title>
        <authorList>
            <person name="Varga T."/>
            <person name="Krizsan K."/>
            <person name="Foldi C."/>
            <person name="Dima B."/>
            <person name="Sanchez-Garcia M."/>
            <person name="Sanchez-Ramirez S."/>
            <person name="Szollosi G.J."/>
            <person name="Szarkandi J.G."/>
            <person name="Papp V."/>
            <person name="Albert L."/>
            <person name="Andreopoulos W."/>
            <person name="Angelini C."/>
            <person name="Antonin V."/>
            <person name="Barry K.W."/>
            <person name="Bougher N.L."/>
            <person name="Buchanan P."/>
            <person name="Buyck B."/>
            <person name="Bense V."/>
            <person name="Catcheside P."/>
            <person name="Chovatia M."/>
            <person name="Cooper J."/>
            <person name="Damon W."/>
            <person name="Desjardin D."/>
            <person name="Finy P."/>
            <person name="Geml J."/>
            <person name="Haridas S."/>
            <person name="Hughes K."/>
            <person name="Justo A."/>
            <person name="Karasinski D."/>
            <person name="Kautmanova I."/>
            <person name="Kiss B."/>
            <person name="Kocsube S."/>
            <person name="Kotiranta H."/>
            <person name="LaButti K.M."/>
            <person name="Lechner B.E."/>
            <person name="Liimatainen K."/>
            <person name="Lipzen A."/>
            <person name="Lukacs Z."/>
            <person name="Mihaltcheva S."/>
            <person name="Morgado L.N."/>
            <person name="Niskanen T."/>
            <person name="Noordeloos M.E."/>
            <person name="Ohm R.A."/>
            <person name="Ortiz-Santana B."/>
            <person name="Ovrebo C."/>
            <person name="Racz N."/>
            <person name="Riley R."/>
            <person name="Savchenko A."/>
            <person name="Shiryaev A."/>
            <person name="Soop K."/>
            <person name="Spirin V."/>
            <person name="Szebenyi C."/>
            <person name="Tomsovsky M."/>
            <person name="Tulloss R.E."/>
            <person name="Uehling J."/>
            <person name="Grigoriev I.V."/>
            <person name="Vagvolgyi C."/>
            <person name="Papp T."/>
            <person name="Martin F.M."/>
            <person name="Miettinen O."/>
            <person name="Hibbett D.S."/>
            <person name="Nagy L.G."/>
        </authorList>
    </citation>
    <scope>NUCLEOTIDE SEQUENCE [LARGE SCALE GENOMIC DNA]</scope>
    <source>
        <strain evidence="1 2">HHB13444</strain>
    </source>
</reference>
<dbReference type="Proteomes" id="UP000308197">
    <property type="component" value="Unassembled WGS sequence"/>
</dbReference>
<sequence>MSGLMSSRSGFPGEILDYIIDFLHWDVRSLKACALVCTAWTPSARFHLFNTITCHPDKPGRTVAQIAAWTSSEHGVQASRYITTLVVTPSGSYTSLPTVGVTEIALLMTRMPNIRRVTLDHVSIHHFDIARHTSLPGASHTRPLIQLTILRCETLGDSFHIIGHLLCLYPQIDKLDFIHTSCLWDPTLESTPWFTFLLTRLRVKELCVRSVDISTQDMGYMGLYRIFRRSNPPWPLRKLELAVPLWPQTSHLADFLESCTTSLVDLEVNVIPTGHLIVESRPETTPAVQSQWQTRALTNCHSLEVMRLAFFSETSLDYHTYMADTQAMFSGVLEADVELVLCAPPQLPTIVISFPHIDLWDAAMINFIRRLPAWPRLDEALMRLPCLKSVDCILSERPDKEARMEVLCNPEPLLTVVEEYVCGHILVRGLPRAVAAGLVRIARR</sequence>
<gene>
    <name evidence="1" type="ORF">K466DRAFT_259381</name>
</gene>
<organism evidence="1 2">
    <name type="scientific">Polyporus arcularius HHB13444</name>
    <dbReference type="NCBI Taxonomy" id="1314778"/>
    <lineage>
        <taxon>Eukaryota</taxon>
        <taxon>Fungi</taxon>
        <taxon>Dikarya</taxon>
        <taxon>Basidiomycota</taxon>
        <taxon>Agaricomycotina</taxon>
        <taxon>Agaricomycetes</taxon>
        <taxon>Polyporales</taxon>
        <taxon>Polyporaceae</taxon>
        <taxon>Polyporus</taxon>
    </lineage>
</organism>
<evidence type="ECO:0008006" key="3">
    <source>
        <dbReference type="Google" id="ProtNLM"/>
    </source>
</evidence>
<dbReference type="InParanoid" id="A0A5C3P4F5"/>
<evidence type="ECO:0000313" key="2">
    <source>
        <dbReference type="Proteomes" id="UP000308197"/>
    </source>
</evidence>
<proteinExistence type="predicted"/>
<protein>
    <recommendedName>
        <fullName evidence="3">F-box domain-containing protein</fullName>
    </recommendedName>
</protein>
<keyword evidence="2" id="KW-1185">Reference proteome</keyword>